<keyword evidence="2" id="KW-0812">Transmembrane</keyword>
<reference evidence="3 4" key="1">
    <citation type="submission" date="2020-08" db="EMBL/GenBank/DDBJ databases">
        <title>Sequencing the genomes of 1000 actinobacteria strains.</title>
        <authorList>
            <person name="Klenk H.-P."/>
        </authorList>
    </citation>
    <scope>NUCLEOTIDE SEQUENCE [LARGE SCALE GENOMIC DNA]</scope>
    <source>
        <strain evidence="3 4">DSM 22826</strain>
    </source>
</reference>
<keyword evidence="4" id="KW-1185">Reference proteome</keyword>
<evidence type="ECO:0000313" key="3">
    <source>
        <dbReference type="EMBL" id="MBB2995997.1"/>
    </source>
</evidence>
<keyword evidence="2" id="KW-0472">Membrane</keyword>
<feature type="region of interest" description="Disordered" evidence="1">
    <location>
        <begin position="45"/>
        <end position="145"/>
    </location>
</feature>
<dbReference type="Proteomes" id="UP000523000">
    <property type="component" value="Unassembled WGS sequence"/>
</dbReference>
<sequence>MTTNPKPQPGNHATGSGRTRFVVLSLGIVVAAALVWMFVGSLNNDQGPAANASDSSPLTTDAPAEVPESLGATTAPESASATAKTPASATAKTPAAGKTDPGATNQTPATSPSATGPGKTASVPPTAAPVTKFEESKPSNWPKGKTTGCTYVQTRLEEIQADVKSSGVEAMRNWLDAIDDLQGDASMSSDAPGFDAVKRTWSTALAAAEETGNADGGQAFTEGAAALRQLVDGIQCK</sequence>
<feature type="transmembrane region" description="Helical" evidence="2">
    <location>
        <begin position="21"/>
        <end position="39"/>
    </location>
</feature>
<dbReference type="AlphaFoldDB" id="A0A839QJJ7"/>
<accession>A0A839QJJ7</accession>
<evidence type="ECO:0000256" key="2">
    <source>
        <dbReference type="SAM" id="Phobius"/>
    </source>
</evidence>
<keyword evidence="2" id="KW-1133">Transmembrane helix</keyword>
<dbReference type="EMBL" id="JACHVS010000001">
    <property type="protein sequence ID" value="MBB2995997.1"/>
    <property type="molecule type" value="Genomic_DNA"/>
</dbReference>
<evidence type="ECO:0000256" key="1">
    <source>
        <dbReference type="SAM" id="MobiDB-lite"/>
    </source>
</evidence>
<name>A0A839QJJ7_9MICC</name>
<evidence type="ECO:0000313" key="4">
    <source>
        <dbReference type="Proteomes" id="UP000523000"/>
    </source>
</evidence>
<protein>
    <submittedName>
        <fullName evidence="3">Uncharacterized protein</fullName>
    </submittedName>
</protein>
<feature type="compositionally biased region" description="Polar residues" evidence="1">
    <location>
        <begin position="45"/>
        <end position="59"/>
    </location>
</feature>
<proteinExistence type="predicted"/>
<feature type="compositionally biased region" description="Low complexity" evidence="1">
    <location>
        <begin position="72"/>
        <end position="99"/>
    </location>
</feature>
<comment type="caution">
    <text evidence="3">The sequence shown here is derived from an EMBL/GenBank/DDBJ whole genome shotgun (WGS) entry which is preliminary data.</text>
</comment>
<dbReference type="RefSeq" id="WP_183511185.1">
    <property type="nucleotide sequence ID" value="NZ_BAABGK010000042.1"/>
</dbReference>
<organism evidence="3 4">
    <name type="scientific">Paeniglutamicibacter cryotolerans</name>
    <dbReference type="NCBI Taxonomy" id="670079"/>
    <lineage>
        <taxon>Bacteria</taxon>
        <taxon>Bacillati</taxon>
        <taxon>Actinomycetota</taxon>
        <taxon>Actinomycetes</taxon>
        <taxon>Micrococcales</taxon>
        <taxon>Micrococcaceae</taxon>
        <taxon>Paeniglutamicibacter</taxon>
    </lineage>
</organism>
<feature type="compositionally biased region" description="Polar residues" evidence="1">
    <location>
        <begin position="102"/>
        <end position="114"/>
    </location>
</feature>
<gene>
    <name evidence="3" type="ORF">E9229_002188</name>
</gene>